<keyword evidence="3" id="KW-1185">Reference proteome</keyword>
<protein>
    <recommendedName>
        <fullName evidence="4">Lipoprotein</fullName>
    </recommendedName>
</protein>
<accession>A0A8E4W2R6</accession>
<dbReference type="KEGG" id="mmuc:C1S78_002750"/>
<evidence type="ECO:0000313" key="2">
    <source>
        <dbReference type="EMBL" id="QPG69966.1"/>
    </source>
</evidence>
<feature type="region of interest" description="Disordered" evidence="1">
    <location>
        <begin position="97"/>
        <end position="117"/>
    </location>
</feature>
<dbReference type="Proteomes" id="UP000309231">
    <property type="component" value="Chromosome"/>
</dbReference>
<reference evidence="2 3" key="1">
    <citation type="journal article" date="2019" name="BMC Evol. Biol.">
        <title>Comparative genomics of Mycobacterium mucogenicum and Mycobacterium neoaurum clade members emphasizing tRNA and non-coding RNA.</title>
        <authorList>
            <person name="Behra P.R.K."/>
            <person name="Pettersson B.M.F."/>
            <person name="Das S."/>
            <person name="Dasgupta S."/>
            <person name="Kirsebom L.A."/>
        </authorList>
    </citation>
    <scope>NUCLEOTIDE SEQUENCE [LARGE SCALE GENOMIC DNA]</scope>
    <source>
        <strain evidence="2 3">DSM 44124</strain>
    </source>
</reference>
<gene>
    <name evidence="2" type="ORF">C1S78_002750</name>
</gene>
<dbReference type="AlphaFoldDB" id="A0A8E4W2R6"/>
<reference evidence="2 3" key="2">
    <citation type="journal article" date="2019" name="Sci. Rep.">
        <title>Insight into the biology of Mycobacterium mucogenicum and Mycobacterium neoaurum clade members.</title>
        <authorList>
            <person name="Behra P.R.K."/>
            <person name="Pettersson B.M.F."/>
            <person name="Ramesh M."/>
            <person name="Dasgupta S."/>
            <person name="Kirsebom L.A."/>
        </authorList>
    </citation>
    <scope>NUCLEOTIDE SEQUENCE [LARGE SCALE GENOMIC DNA]</scope>
    <source>
        <strain evidence="2 3">DSM 44124</strain>
    </source>
</reference>
<dbReference type="GeneID" id="76723803"/>
<evidence type="ECO:0008006" key="4">
    <source>
        <dbReference type="Google" id="ProtNLM"/>
    </source>
</evidence>
<dbReference type="EMBL" id="CP062008">
    <property type="protein sequence ID" value="QPG69966.1"/>
    <property type="molecule type" value="Genomic_DNA"/>
</dbReference>
<organism evidence="2 3">
    <name type="scientific">Mycolicibacterium mucogenicum DSM 44124</name>
    <dbReference type="NCBI Taxonomy" id="1226753"/>
    <lineage>
        <taxon>Bacteria</taxon>
        <taxon>Bacillati</taxon>
        <taxon>Actinomycetota</taxon>
        <taxon>Actinomycetes</taxon>
        <taxon>Mycobacteriales</taxon>
        <taxon>Mycobacteriaceae</taxon>
        <taxon>Mycolicibacterium</taxon>
    </lineage>
</organism>
<evidence type="ECO:0000256" key="1">
    <source>
        <dbReference type="SAM" id="MobiDB-lite"/>
    </source>
</evidence>
<name>A0A8E4W2R6_MYCMU</name>
<sequence length="175" mass="18830">MFRHIAGAAVAAVVLVGCSPSKIDTSGLAAPATLNSAGAPSSSYEDTQRAQARHMDRAQYHPLTPRDFALLVKDPDSHKGDLVVLYGQVTQFDSATGRQQFRADTGPLPPEESSGYRQNTYVTSPLEIFDNIVAGDTLRMFASVDGAYSYETTMGGHMSVPKLTVYMVDLLTKGQ</sequence>
<proteinExistence type="predicted"/>
<evidence type="ECO:0000313" key="3">
    <source>
        <dbReference type="Proteomes" id="UP000309231"/>
    </source>
</evidence>
<dbReference type="RefSeq" id="WP_138158298.1">
    <property type="nucleotide sequence ID" value="NZ_ANBS01000001.1"/>
</dbReference>
<dbReference type="PROSITE" id="PS51257">
    <property type="entry name" value="PROKAR_LIPOPROTEIN"/>
    <property type="match status" value="1"/>
</dbReference>